<comment type="caution">
    <text evidence="3">The sequence shown here is derived from an EMBL/GenBank/DDBJ whole genome shotgun (WGS) entry which is preliminary data.</text>
</comment>
<dbReference type="EMBL" id="QVES01000004">
    <property type="protein sequence ID" value="RGB88092.1"/>
    <property type="molecule type" value="Genomic_DNA"/>
</dbReference>
<dbReference type="InterPro" id="IPR010982">
    <property type="entry name" value="Lambda_DNA-bd_dom_sf"/>
</dbReference>
<sequence>MAILGNGDLYNRIDQLLNKKNMSRRQLAKMIGVPPTTLQSAFEKNSNLSVDRLSKIAKALGVEPSDILGSNWGMVFPLNPPVRDQDNPWKQIEHFCDTIEHPLEPEQLEKQLEKRLEKAYCSLSYEGRRVAVERVEELAQLPKYQKDPAGDSTQSVGEEPAGPDDKEPAEK</sequence>
<feature type="region of interest" description="Disordered" evidence="1">
    <location>
        <begin position="139"/>
        <end position="171"/>
    </location>
</feature>
<organism evidence="3 4">
    <name type="scientific">Faecalibacterium prausnitzii</name>
    <dbReference type="NCBI Taxonomy" id="853"/>
    <lineage>
        <taxon>Bacteria</taxon>
        <taxon>Bacillati</taxon>
        <taxon>Bacillota</taxon>
        <taxon>Clostridia</taxon>
        <taxon>Eubacteriales</taxon>
        <taxon>Oscillospiraceae</taxon>
        <taxon>Faecalibacterium</taxon>
    </lineage>
</organism>
<dbReference type="PROSITE" id="PS50943">
    <property type="entry name" value="HTH_CROC1"/>
    <property type="match status" value="1"/>
</dbReference>
<dbReference type="SUPFAM" id="SSF47413">
    <property type="entry name" value="lambda repressor-like DNA-binding domains"/>
    <property type="match status" value="1"/>
</dbReference>
<dbReference type="CDD" id="cd00093">
    <property type="entry name" value="HTH_XRE"/>
    <property type="match status" value="1"/>
</dbReference>
<dbReference type="Pfam" id="PF01381">
    <property type="entry name" value="HTH_3"/>
    <property type="match status" value="1"/>
</dbReference>
<evidence type="ECO:0000256" key="1">
    <source>
        <dbReference type="SAM" id="MobiDB-lite"/>
    </source>
</evidence>
<dbReference type="GO" id="GO:0003677">
    <property type="term" value="F:DNA binding"/>
    <property type="evidence" value="ECO:0007669"/>
    <property type="project" value="InterPro"/>
</dbReference>
<accession>A0A3E2TZE5</accession>
<gene>
    <name evidence="3" type="ORF">DWZ25_05815</name>
</gene>
<evidence type="ECO:0000313" key="4">
    <source>
        <dbReference type="Proteomes" id="UP000260782"/>
    </source>
</evidence>
<dbReference type="Gene3D" id="1.10.260.40">
    <property type="entry name" value="lambda repressor-like DNA-binding domains"/>
    <property type="match status" value="1"/>
</dbReference>
<dbReference type="RefSeq" id="WP_117529666.1">
    <property type="nucleotide sequence ID" value="NZ_QVES01000004.1"/>
</dbReference>
<dbReference type="AlphaFoldDB" id="A0A3E2TZE5"/>
<protein>
    <submittedName>
        <fullName evidence="3">XRE family transcriptional regulator</fullName>
    </submittedName>
</protein>
<reference evidence="3 4" key="1">
    <citation type="submission" date="2018-08" db="EMBL/GenBank/DDBJ databases">
        <title>A genome reference for cultivated species of the human gut microbiota.</title>
        <authorList>
            <person name="Zou Y."/>
            <person name="Xue W."/>
            <person name="Luo G."/>
        </authorList>
    </citation>
    <scope>NUCLEOTIDE SEQUENCE [LARGE SCALE GENOMIC DNA]</scope>
    <source>
        <strain evidence="3 4">AF31-14AC</strain>
    </source>
</reference>
<dbReference type="InterPro" id="IPR001387">
    <property type="entry name" value="Cro/C1-type_HTH"/>
</dbReference>
<evidence type="ECO:0000259" key="2">
    <source>
        <dbReference type="PROSITE" id="PS50943"/>
    </source>
</evidence>
<evidence type="ECO:0000313" key="3">
    <source>
        <dbReference type="EMBL" id="RGB88092.1"/>
    </source>
</evidence>
<feature type="domain" description="HTH cro/C1-type" evidence="2">
    <location>
        <begin position="13"/>
        <end position="67"/>
    </location>
</feature>
<proteinExistence type="predicted"/>
<name>A0A3E2TZE5_9FIRM</name>
<dbReference type="SMART" id="SM00530">
    <property type="entry name" value="HTH_XRE"/>
    <property type="match status" value="1"/>
</dbReference>
<dbReference type="Proteomes" id="UP000260782">
    <property type="component" value="Unassembled WGS sequence"/>
</dbReference>